<sequence length="191" mass="20160">MTAGRGEGARATEQRFRRLAERWVAGRESTHATAVALSALPPSEWVVLHEPARPGRSRRGCDHLVVGPAGVVVIDSASCAGYDRDDPVMTTEGLPHPRVVRDVQASADAVSERVPGRVAASVWPVLCVGWNLPRGITVGRTRVTSPAMLPLLLADLPPVLSAPHVVAVAHGLRQDLASRSTARAGRGRSAG</sequence>
<proteinExistence type="predicted"/>
<feature type="domain" description="NERD" evidence="1">
    <location>
        <begin position="26"/>
        <end position="86"/>
    </location>
</feature>
<evidence type="ECO:0000313" key="2">
    <source>
        <dbReference type="EMBL" id="GAA4682361.1"/>
    </source>
</evidence>
<dbReference type="RefSeq" id="WP_345265191.1">
    <property type="nucleotide sequence ID" value="NZ_BAABIM010000002.1"/>
</dbReference>
<name>A0ABP8W5W7_9ACTN</name>
<dbReference type="EMBL" id="BAABIM010000002">
    <property type="protein sequence ID" value="GAA4682361.1"/>
    <property type="molecule type" value="Genomic_DNA"/>
</dbReference>
<dbReference type="InterPro" id="IPR011528">
    <property type="entry name" value="NERD"/>
</dbReference>
<gene>
    <name evidence="2" type="ORF">GCM10023226_19390</name>
</gene>
<keyword evidence="3" id="KW-1185">Reference proteome</keyword>
<organism evidence="2 3">
    <name type="scientific">Nocardioides nanhaiensis</name>
    <dbReference type="NCBI Taxonomy" id="1476871"/>
    <lineage>
        <taxon>Bacteria</taxon>
        <taxon>Bacillati</taxon>
        <taxon>Actinomycetota</taxon>
        <taxon>Actinomycetes</taxon>
        <taxon>Propionibacteriales</taxon>
        <taxon>Nocardioidaceae</taxon>
        <taxon>Nocardioides</taxon>
    </lineage>
</organism>
<reference evidence="3" key="1">
    <citation type="journal article" date="2019" name="Int. J. Syst. Evol. Microbiol.">
        <title>The Global Catalogue of Microorganisms (GCM) 10K type strain sequencing project: providing services to taxonomists for standard genome sequencing and annotation.</title>
        <authorList>
            <consortium name="The Broad Institute Genomics Platform"/>
            <consortium name="The Broad Institute Genome Sequencing Center for Infectious Disease"/>
            <person name="Wu L."/>
            <person name="Ma J."/>
        </authorList>
    </citation>
    <scope>NUCLEOTIDE SEQUENCE [LARGE SCALE GENOMIC DNA]</scope>
    <source>
        <strain evidence="3">JCM 18127</strain>
    </source>
</reference>
<evidence type="ECO:0000259" key="1">
    <source>
        <dbReference type="Pfam" id="PF08378"/>
    </source>
</evidence>
<accession>A0ABP8W5W7</accession>
<dbReference type="Pfam" id="PF08378">
    <property type="entry name" value="NERD"/>
    <property type="match status" value="1"/>
</dbReference>
<evidence type="ECO:0000313" key="3">
    <source>
        <dbReference type="Proteomes" id="UP001500621"/>
    </source>
</evidence>
<protein>
    <recommendedName>
        <fullName evidence="1">NERD domain-containing protein</fullName>
    </recommendedName>
</protein>
<comment type="caution">
    <text evidence="2">The sequence shown here is derived from an EMBL/GenBank/DDBJ whole genome shotgun (WGS) entry which is preliminary data.</text>
</comment>
<dbReference type="Proteomes" id="UP001500621">
    <property type="component" value="Unassembled WGS sequence"/>
</dbReference>